<dbReference type="GO" id="GO:0008803">
    <property type="term" value="F:bis(5'-nucleosyl)-tetraphosphatase (symmetrical) activity"/>
    <property type="evidence" value="ECO:0007669"/>
    <property type="project" value="TreeGrafter"/>
</dbReference>
<sequence>MKTVDFKHARGPDRLRVYAIGDVHGRLDLLQEMHRWILAENAKEPPFDWVAVHLGDYVDRGPDSRGVLEHLVNAQRKNHRMLTLAGNHDIGFLDFLATGDAHGVFARHGGRQTARSYGVTIDFDDPASVAAGRSALLRAVPATHVEFLRGLRRSMILGDFFFCHAGIRPGVDFDRQNPDDLIWIRWEFLDDPRLHSKVVIHGHTPASDVEVRQNRVNLDTGAYASGRLSAIRIDAEAKSFLEAIV</sequence>
<dbReference type="GO" id="GO:0005737">
    <property type="term" value="C:cytoplasm"/>
    <property type="evidence" value="ECO:0007669"/>
    <property type="project" value="TreeGrafter"/>
</dbReference>
<evidence type="ECO:0000259" key="1">
    <source>
        <dbReference type="Pfam" id="PF00149"/>
    </source>
</evidence>
<dbReference type="GO" id="GO:0110154">
    <property type="term" value="P:RNA decapping"/>
    <property type="evidence" value="ECO:0007669"/>
    <property type="project" value="TreeGrafter"/>
</dbReference>
<dbReference type="RefSeq" id="WP_105736307.1">
    <property type="nucleotide sequence ID" value="NZ_PVBT01000007.1"/>
</dbReference>
<proteinExistence type="predicted"/>
<protein>
    <submittedName>
        <fullName evidence="2">Serine/threonine protein phosphatase</fullName>
    </submittedName>
</protein>
<gene>
    <name evidence="2" type="ORF">C5750_20720</name>
</gene>
<organism evidence="2 3">
    <name type="scientific">Phyllobacterium myrsinacearum</name>
    <dbReference type="NCBI Taxonomy" id="28101"/>
    <lineage>
        <taxon>Bacteria</taxon>
        <taxon>Pseudomonadati</taxon>
        <taxon>Pseudomonadota</taxon>
        <taxon>Alphaproteobacteria</taxon>
        <taxon>Hyphomicrobiales</taxon>
        <taxon>Phyllobacteriaceae</taxon>
        <taxon>Phyllobacterium</taxon>
    </lineage>
</organism>
<dbReference type="Pfam" id="PF00149">
    <property type="entry name" value="Metallophos"/>
    <property type="match status" value="1"/>
</dbReference>
<dbReference type="GO" id="GO:0016791">
    <property type="term" value="F:phosphatase activity"/>
    <property type="evidence" value="ECO:0007669"/>
    <property type="project" value="TreeGrafter"/>
</dbReference>
<dbReference type="AlphaFoldDB" id="A0A2S9JC33"/>
<evidence type="ECO:0000313" key="3">
    <source>
        <dbReference type="Proteomes" id="UP000238563"/>
    </source>
</evidence>
<evidence type="ECO:0000313" key="2">
    <source>
        <dbReference type="EMBL" id="PRD50393.1"/>
    </source>
</evidence>
<accession>A0A2S9JC33</accession>
<dbReference type="Proteomes" id="UP000238563">
    <property type="component" value="Unassembled WGS sequence"/>
</dbReference>
<dbReference type="PANTHER" id="PTHR42850:SF4">
    <property type="entry name" value="ZINC-DEPENDENT ENDOPOLYPHOSPHATASE"/>
    <property type="match status" value="1"/>
</dbReference>
<dbReference type="InterPro" id="IPR050126">
    <property type="entry name" value="Ap4A_hydrolase"/>
</dbReference>
<keyword evidence="3" id="KW-1185">Reference proteome</keyword>
<reference evidence="2 3" key="1">
    <citation type="submission" date="2018-02" db="EMBL/GenBank/DDBJ databases">
        <title>The draft genome of Phyllobacterium myrsinacearum DSM5892.</title>
        <authorList>
            <person name="Li L."/>
            <person name="Liu L."/>
            <person name="Zhang X."/>
            <person name="Wang T."/>
        </authorList>
    </citation>
    <scope>NUCLEOTIDE SEQUENCE [LARGE SCALE GENOMIC DNA]</scope>
    <source>
        <strain evidence="2 3">DSM 5892</strain>
    </source>
</reference>
<dbReference type="InterPro" id="IPR004843">
    <property type="entry name" value="Calcineurin-like_PHP"/>
</dbReference>
<dbReference type="PANTHER" id="PTHR42850">
    <property type="entry name" value="METALLOPHOSPHOESTERASE"/>
    <property type="match status" value="1"/>
</dbReference>
<dbReference type="SUPFAM" id="SSF56300">
    <property type="entry name" value="Metallo-dependent phosphatases"/>
    <property type="match status" value="1"/>
</dbReference>
<dbReference type="EMBL" id="PVBT01000007">
    <property type="protein sequence ID" value="PRD50393.1"/>
    <property type="molecule type" value="Genomic_DNA"/>
</dbReference>
<dbReference type="Gene3D" id="3.60.21.10">
    <property type="match status" value="1"/>
</dbReference>
<name>A0A2S9JC33_9HYPH</name>
<dbReference type="InterPro" id="IPR029052">
    <property type="entry name" value="Metallo-depent_PP-like"/>
</dbReference>
<comment type="caution">
    <text evidence="2">The sequence shown here is derived from an EMBL/GenBank/DDBJ whole genome shotgun (WGS) entry which is preliminary data.</text>
</comment>
<dbReference type="OrthoDB" id="9807890at2"/>
<feature type="domain" description="Calcineurin-like phosphoesterase" evidence="1">
    <location>
        <begin position="15"/>
        <end position="207"/>
    </location>
</feature>